<name>A0A2G9GVN1_9LAMI</name>
<dbReference type="AlphaFoldDB" id="A0A2G9GVN1"/>
<organism evidence="1 2">
    <name type="scientific">Handroanthus impetiginosus</name>
    <dbReference type="NCBI Taxonomy" id="429701"/>
    <lineage>
        <taxon>Eukaryota</taxon>
        <taxon>Viridiplantae</taxon>
        <taxon>Streptophyta</taxon>
        <taxon>Embryophyta</taxon>
        <taxon>Tracheophyta</taxon>
        <taxon>Spermatophyta</taxon>
        <taxon>Magnoliopsida</taxon>
        <taxon>eudicotyledons</taxon>
        <taxon>Gunneridae</taxon>
        <taxon>Pentapetalae</taxon>
        <taxon>asterids</taxon>
        <taxon>lamiids</taxon>
        <taxon>Lamiales</taxon>
        <taxon>Bignoniaceae</taxon>
        <taxon>Crescentiina</taxon>
        <taxon>Tabebuia alliance</taxon>
        <taxon>Handroanthus</taxon>
    </lineage>
</organism>
<reference evidence="2" key="1">
    <citation type="journal article" date="2018" name="Gigascience">
        <title>Genome assembly of the Pink Ipe (Handroanthus impetiginosus, Bignoniaceae), a highly valued, ecologically keystone Neotropical timber forest tree.</title>
        <authorList>
            <person name="Silva-Junior O.B."/>
            <person name="Grattapaglia D."/>
            <person name="Novaes E."/>
            <person name="Collevatti R.G."/>
        </authorList>
    </citation>
    <scope>NUCLEOTIDE SEQUENCE [LARGE SCALE GENOMIC DNA]</scope>
    <source>
        <strain evidence="2">cv. UFG-1</strain>
    </source>
</reference>
<sequence length="60" mass="7229">MTFSQHPQNLDRLQFDNMREHVEETGIGHFLLWIDISKTLSKLSQTLVEKYDAKKRMFYI</sequence>
<dbReference type="EMBL" id="NKXS01003559">
    <property type="protein sequence ID" value="PIN09331.1"/>
    <property type="molecule type" value="Genomic_DNA"/>
</dbReference>
<comment type="caution">
    <text evidence="1">The sequence shown here is derived from an EMBL/GenBank/DDBJ whole genome shotgun (WGS) entry which is preliminary data.</text>
</comment>
<accession>A0A2G9GVN1</accession>
<protein>
    <submittedName>
        <fullName evidence="1">Uncharacterized protein</fullName>
    </submittedName>
</protein>
<evidence type="ECO:0000313" key="2">
    <source>
        <dbReference type="Proteomes" id="UP000231279"/>
    </source>
</evidence>
<evidence type="ECO:0000313" key="1">
    <source>
        <dbReference type="EMBL" id="PIN09331.1"/>
    </source>
</evidence>
<proteinExistence type="predicted"/>
<dbReference type="Proteomes" id="UP000231279">
    <property type="component" value="Unassembled WGS sequence"/>
</dbReference>
<gene>
    <name evidence="1" type="ORF">CDL12_18087</name>
</gene>
<keyword evidence="2" id="KW-1185">Reference proteome</keyword>